<dbReference type="InterPro" id="IPR007502">
    <property type="entry name" value="Helicase-assoc_dom"/>
</dbReference>
<gene>
    <name evidence="15" type="ORF">LUZ62_089003</name>
</gene>
<dbReference type="Pfam" id="PF04408">
    <property type="entry name" value="WHD_HA2"/>
    <property type="match status" value="1"/>
</dbReference>
<dbReference type="GO" id="GO:0016787">
    <property type="term" value="F:hydrolase activity"/>
    <property type="evidence" value="ECO:0007669"/>
    <property type="project" value="UniProtKB-KW"/>
</dbReference>
<feature type="region of interest" description="Disordered" evidence="11">
    <location>
        <begin position="1033"/>
        <end position="1060"/>
    </location>
</feature>
<evidence type="ECO:0000256" key="3">
    <source>
        <dbReference type="ARBA" id="ARBA00022801"/>
    </source>
</evidence>
<reference evidence="15" key="1">
    <citation type="submission" date="2022-08" db="EMBL/GenBank/DDBJ databases">
        <authorList>
            <person name="Marques A."/>
        </authorList>
    </citation>
    <scope>NUCLEOTIDE SEQUENCE</scope>
    <source>
        <strain evidence="15">RhyPub2mFocal</strain>
        <tissue evidence="15">Leaves</tissue>
    </source>
</reference>
<evidence type="ECO:0000256" key="2">
    <source>
        <dbReference type="ARBA" id="ARBA00022741"/>
    </source>
</evidence>
<dbReference type="Pfam" id="PF07717">
    <property type="entry name" value="OB_NTP_bind"/>
    <property type="match status" value="1"/>
</dbReference>
<dbReference type="Gene3D" id="3.40.50.300">
    <property type="entry name" value="P-loop containing nucleotide triphosphate hydrolases"/>
    <property type="match status" value="2"/>
</dbReference>
<keyword evidence="10" id="KW-0040">ANK repeat</keyword>
<evidence type="ECO:0000313" key="16">
    <source>
        <dbReference type="Proteomes" id="UP001140206"/>
    </source>
</evidence>
<dbReference type="FunFam" id="3.40.50.300:FF:000860">
    <property type="entry name" value="DExH-box ATP-dependent RNA helicase DExH6"/>
    <property type="match status" value="1"/>
</dbReference>
<dbReference type="CDD" id="cd17917">
    <property type="entry name" value="DEXHc_RHA-like"/>
    <property type="match status" value="1"/>
</dbReference>
<dbReference type="PANTHER" id="PTHR18934">
    <property type="entry name" value="ATP-DEPENDENT RNA HELICASE"/>
    <property type="match status" value="1"/>
</dbReference>
<dbReference type="SMART" id="SM00847">
    <property type="entry name" value="HA2"/>
    <property type="match status" value="1"/>
</dbReference>
<feature type="region of interest" description="Disordered" evidence="11">
    <location>
        <begin position="1"/>
        <end position="47"/>
    </location>
</feature>
<proteinExistence type="inferred from homology"/>
<keyword evidence="6" id="KW-0694">RNA-binding</keyword>
<dbReference type="SUPFAM" id="SSF82708">
    <property type="entry name" value="R3H domain"/>
    <property type="match status" value="1"/>
</dbReference>
<dbReference type="Gene3D" id="1.20.120.1080">
    <property type="match status" value="1"/>
</dbReference>
<comment type="catalytic activity">
    <reaction evidence="8">
        <text>ATP + H2O = ADP + phosphate + H(+)</text>
        <dbReference type="Rhea" id="RHEA:13065"/>
        <dbReference type="ChEBI" id="CHEBI:15377"/>
        <dbReference type="ChEBI" id="CHEBI:15378"/>
        <dbReference type="ChEBI" id="CHEBI:30616"/>
        <dbReference type="ChEBI" id="CHEBI:43474"/>
        <dbReference type="ChEBI" id="CHEBI:456216"/>
        <dbReference type="EC" id="3.6.4.13"/>
    </reaction>
</comment>
<dbReference type="Proteomes" id="UP001140206">
    <property type="component" value="Chromosome 5"/>
</dbReference>
<dbReference type="CDD" id="cd18791">
    <property type="entry name" value="SF2_C_RHA"/>
    <property type="match status" value="1"/>
</dbReference>
<comment type="subcellular location">
    <subcellularLocation>
        <location evidence="1">Nucleus</location>
    </subcellularLocation>
</comment>
<comment type="similarity">
    <text evidence="9">Belongs to the DExH box helicase family.</text>
</comment>
<dbReference type="Gene3D" id="3.30.1370.50">
    <property type="entry name" value="R3H-like domain"/>
    <property type="match status" value="1"/>
</dbReference>
<dbReference type="Pfam" id="PF00271">
    <property type="entry name" value="Helicase_C"/>
    <property type="match status" value="1"/>
</dbReference>
<organism evidence="15 16">
    <name type="scientific">Rhynchospora pubera</name>
    <dbReference type="NCBI Taxonomy" id="906938"/>
    <lineage>
        <taxon>Eukaryota</taxon>
        <taxon>Viridiplantae</taxon>
        <taxon>Streptophyta</taxon>
        <taxon>Embryophyta</taxon>
        <taxon>Tracheophyta</taxon>
        <taxon>Spermatophyta</taxon>
        <taxon>Magnoliopsida</taxon>
        <taxon>Liliopsida</taxon>
        <taxon>Poales</taxon>
        <taxon>Cyperaceae</taxon>
        <taxon>Cyperoideae</taxon>
        <taxon>Rhynchosporeae</taxon>
        <taxon>Rhynchospora</taxon>
    </lineage>
</organism>
<evidence type="ECO:0000256" key="8">
    <source>
        <dbReference type="ARBA" id="ARBA00047984"/>
    </source>
</evidence>
<dbReference type="InterPro" id="IPR036867">
    <property type="entry name" value="R3H_dom_sf"/>
</dbReference>
<evidence type="ECO:0000256" key="6">
    <source>
        <dbReference type="ARBA" id="ARBA00022884"/>
    </source>
</evidence>
<feature type="domain" description="Helicase C-terminal" evidence="14">
    <location>
        <begin position="582"/>
        <end position="756"/>
    </location>
</feature>
<feature type="domain" description="R3H" evidence="12">
    <location>
        <begin position="52"/>
        <end position="115"/>
    </location>
</feature>
<dbReference type="InterPro" id="IPR001374">
    <property type="entry name" value="R3H_dom"/>
</dbReference>
<dbReference type="InterPro" id="IPR027417">
    <property type="entry name" value="P-loop_NTPase"/>
</dbReference>
<dbReference type="InterPro" id="IPR011709">
    <property type="entry name" value="DEAD-box_helicase_OB_fold"/>
</dbReference>
<name>A0AAV8CKM9_9POAL</name>
<dbReference type="GO" id="GO:0005634">
    <property type="term" value="C:nucleus"/>
    <property type="evidence" value="ECO:0007669"/>
    <property type="project" value="UniProtKB-SubCell"/>
</dbReference>
<evidence type="ECO:0000256" key="10">
    <source>
        <dbReference type="PROSITE-ProRule" id="PRU00023"/>
    </source>
</evidence>
<dbReference type="PROSITE" id="PS51192">
    <property type="entry name" value="HELICASE_ATP_BIND_1"/>
    <property type="match status" value="1"/>
</dbReference>
<dbReference type="InterPro" id="IPR001650">
    <property type="entry name" value="Helicase_C-like"/>
</dbReference>
<dbReference type="InterPro" id="IPR002110">
    <property type="entry name" value="Ankyrin_rpt"/>
</dbReference>
<dbReference type="SUPFAM" id="SSF48403">
    <property type="entry name" value="Ankyrin repeat"/>
    <property type="match status" value="1"/>
</dbReference>
<keyword evidence="2" id="KW-0547">Nucleotide-binding</keyword>
<dbReference type="SMART" id="SM00393">
    <property type="entry name" value="R3H"/>
    <property type="match status" value="1"/>
</dbReference>
<dbReference type="InterPro" id="IPR014001">
    <property type="entry name" value="Helicase_ATP-bd"/>
</dbReference>
<dbReference type="PANTHER" id="PTHR18934:SF213">
    <property type="entry name" value="3'-5' RNA HELICASE YTHDC2"/>
    <property type="match status" value="1"/>
</dbReference>
<evidence type="ECO:0000256" key="9">
    <source>
        <dbReference type="ARBA" id="ARBA00060772"/>
    </source>
</evidence>
<feature type="compositionally biased region" description="Acidic residues" evidence="11">
    <location>
        <begin position="1033"/>
        <end position="1045"/>
    </location>
</feature>
<sequence>MVKRQKKTRNQNPPVPVPTVSISQGASDLQHFNSRNSAKMPKRRDNAGPVREATLIDVGKILEDFRASDANEYTFQPNLSHRERASIHQMCRKIGFFSKSSGIGEQRQLSVYKTKRQKKKEKKAKVEELTRLRFSQQSENVLRELFINYPPGDEDMGGDAGKTSNKKAGKAQANKDSTFGRPTFTKEDVEKKVELLATRIKESEQLQKIVEDRAKLPIASYKDSIISTLENQQVVLISGETGCGKTTQVPQFILDHMWGKGECCKVVCTQPRRISAISVAERISSERGENVGDTVGYKIRLESKGGKNSSIIFCTNGVLLRLLIGRGINLTKRRSTKLPLDDSISEITHIIVDEIHERDRFSDFMLAILRDLLPSLPHLRLVLMSATIDADRFSKYFNGCAVIQVPGFTYPVKTFYLEDVLSILKSSMQDDHLNPTLTCKPSNSNIQHSPLNEHYKNALDESIGMALSNDEFDPLLELITTEEDSRIYNYQHSISGVSPLMVFAGKGSIGDVCMLLSFGADCTLKDNSGKTALQWAQQENQTEIENVIKEHMEKGTSESTQEDDLLNKYLSTIDPEHIDTVLIVRLLKKICNDSKEGAILVFLPGWEDINQTREKLLASAFFKDSSQFLILSLHSMIPSVEQKKVFRRPVGGARKIILSTNIAETAVTIDDVVFVIDSGRMKEKSYDPYNNVSTLQSSWISKASMRQREGRAGRCQPGICYHLFSKFRASSLPDFQVPEIKRMPIEELCLQVKLLDANCLIADFLQKTLDPPVPETVRNAIIALQDLGALTDTESLTELGSKLGSLPVHPSRSKMLLFAILMNCLDPALTLACAADYRDPFVIPMLPDEKKRAGFAKAELAGLYGGFSDHLAVVAAYDCWRRAKDKGQDGQFCSRYFISGGTMNMLFNMRRQLQSELVKNGFLPADMSCCSLNAHDAGIIRAVLMAGAYPMVGRLLPKRNNNVRPIVETVSGAKVRLHQHSSNFNLSFKKEVPLIMYDEVTHGDRDMYIKSSSIVGPYPLLLLSNEMVVAPGPDDDWEGSEEEEEMNGRGPGRGEQIMSEPDNDVTVVVDRWLKYQSTALDVAHIYCLRERLASAILFKVKHPQAVLPPALAASMQAISSILSYESLHLITSDELSDKNQSKKRTGYVQPSDYLRSLLSDKRAKQNNYPSNFHRNHHEPMNYRNTGPAPRQPQPPVHGPGAGNSGGPKMRSFKRHRERVSQ</sequence>
<dbReference type="Pfam" id="PF00270">
    <property type="entry name" value="DEAD"/>
    <property type="match status" value="1"/>
</dbReference>
<keyword evidence="4 15" id="KW-0347">Helicase</keyword>
<evidence type="ECO:0000313" key="15">
    <source>
        <dbReference type="EMBL" id="KAJ4754598.1"/>
    </source>
</evidence>
<dbReference type="Pfam" id="PF21010">
    <property type="entry name" value="HA2_C"/>
    <property type="match status" value="1"/>
</dbReference>
<evidence type="ECO:0000256" key="11">
    <source>
        <dbReference type="SAM" id="MobiDB-lite"/>
    </source>
</evidence>
<evidence type="ECO:0000259" key="12">
    <source>
        <dbReference type="PROSITE" id="PS51061"/>
    </source>
</evidence>
<keyword evidence="5" id="KW-0067">ATP-binding</keyword>
<feature type="region of interest" description="Disordered" evidence="11">
    <location>
        <begin position="152"/>
        <end position="182"/>
    </location>
</feature>
<dbReference type="FunFam" id="3.30.1370.50:FF:000002">
    <property type="entry name" value="Immunoglobulin mu DNA-binding protein 2"/>
    <property type="match status" value="1"/>
</dbReference>
<keyword evidence="7" id="KW-0539">Nucleus</keyword>
<feature type="region of interest" description="Disordered" evidence="11">
    <location>
        <begin position="1165"/>
        <end position="1221"/>
    </location>
</feature>
<evidence type="ECO:0000256" key="5">
    <source>
        <dbReference type="ARBA" id="ARBA00022840"/>
    </source>
</evidence>
<dbReference type="SMART" id="SM00487">
    <property type="entry name" value="DEXDc"/>
    <property type="match status" value="1"/>
</dbReference>
<feature type="repeat" description="ANK" evidence="10">
    <location>
        <begin position="495"/>
        <end position="527"/>
    </location>
</feature>
<keyword evidence="3" id="KW-0378">Hydrolase</keyword>
<evidence type="ECO:0000259" key="13">
    <source>
        <dbReference type="PROSITE" id="PS51192"/>
    </source>
</evidence>
<dbReference type="InterPro" id="IPR036770">
    <property type="entry name" value="Ankyrin_rpt-contain_sf"/>
</dbReference>
<dbReference type="PROSITE" id="PS50088">
    <property type="entry name" value="ANK_REPEAT"/>
    <property type="match status" value="1"/>
</dbReference>
<feature type="compositionally biased region" description="Basic residues" evidence="11">
    <location>
        <begin position="1210"/>
        <end position="1221"/>
    </location>
</feature>
<comment type="caution">
    <text evidence="15">The sequence shown here is derived from an EMBL/GenBank/DDBJ whole genome shotgun (WGS) entry which is preliminary data.</text>
</comment>
<dbReference type="Gene3D" id="1.25.40.20">
    <property type="entry name" value="Ankyrin repeat-containing domain"/>
    <property type="match status" value="1"/>
</dbReference>
<dbReference type="Pfam" id="PF01424">
    <property type="entry name" value="R3H"/>
    <property type="match status" value="1"/>
</dbReference>
<dbReference type="GO" id="GO:0003677">
    <property type="term" value="F:DNA binding"/>
    <property type="evidence" value="ECO:0007669"/>
    <property type="project" value="UniProtKB-ARBA"/>
</dbReference>
<dbReference type="InterPro" id="IPR011545">
    <property type="entry name" value="DEAD/DEAH_box_helicase_dom"/>
</dbReference>
<protein>
    <submittedName>
        <fullName evidence="15">ATP-dependent RNA helicase</fullName>
    </submittedName>
</protein>
<dbReference type="GO" id="GO:0003724">
    <property type="term" value="F:RNA helicase activity"/>
    <property type="evidence" value="ECO:0007669"/>
    <property type="project" value="UniProtKB-EC"/>
</dbReference>
<dbReference type="FunFam" id="1.20.120.1080:FF:000011">
    <property type="entry name" value="DExH-box ATP-dependent RNA helicase DExH6"/>
    <property type="match status" value="1"/>
</dbReference>
<dbReference type="GO" id="GO:0003723">
    <property type="term" value="F:RNA binding"/>
    <property type="evidence" value="ECO:0007669"/>
    <property type="project" value="UniProtKB-KW"/>
</dbReference>
<accession>A0AAV8CKM9</accession>
<dbReference type="GO" id="GO:0005524">
    <property type="term" value="F:ATP binding"/>
    <property type="evidence" value="ECO:0007669"/>
    <property type="project" value="UniProtKB-KW"/>
</dbReference>
<dbReference type="InterPro" id="IPR048333">
    <property type="entry name" value="HA2_WH"/>
</dbReference>
<feature type="compositionally biased region" description="Polar residues" evidence="11">
    <location>
        <begin position="20"/>
        <end position="37"/>
    </location>
</feature>
<dbReference type="SUPFAM" id="SSF52540">
    <property type="entry name" value="P-loop containing nucleoside triphosphate hydrolases"/>
    <property type="match status" value="2"/>
</dbReference>
<keyword evidence="16" id="KW-1185">Reference proteome</keyword>
<dbReference type="EMBL" id="JAMFTS010000005">
    <property type="protein sequence ID" value="KAJ4754598.1"/>
    <property type="molecule type" value="Genomic_DNA"/>
</dbReference>
<dbReference type="AlphaFoldDB" id="A0AAV8CKM9"/>
<dbReference type="SMART" id="SM00490">
    <property type="entry name" value="HELICc"/>
    <property type="match status" value="1"/>
</dbReference>
<evidence type="ECO:0000256" key="7">
    <source>
        <dbReference type="ARBA" id="ARBA00023242"/>
    </source>
</evidence>
<evidence type="ECO:0000259" key="14">
    <source>
        <dbReference type="PROSITE" id="PS51194"/>
    </source>
</evidence>
<dbReference type="PROSITE" id="PS51061">
    <property type="entry name" value="R3H"/>
    <property type="match status" value="1"/>
</dbReference>
<dbReference type="PROSITE" id="PS51194">
    <property type="entry name" value="HELICASE_CTER"/>
    <property type="match status" value="1"/>
</dbReference>
<feature type="domain" description="Helicase ATP-binding" evidence="13">
    <location>
        <begin position="226"/>
        <end position="406"/>
    </location>
</feature>
<evidence type="ECO:0000256" key="4">
    <source>
        <dbReference type="ARBA" id="ARBA00022806"/>
    </source>
</evidence>
<dbReference type="FunFam" id="3.40.50.300:FF:000526">
    <property type="entry name" value="DExH-box ATP-dependent RNA helicase DExH3"/>
    <property type="match status" value="1"/>
</dbReference>
<evidence type="ECO:0000256" key="1">
    <source>
        <dbReference type="ARBA" id="ARBA00004123"/>
    </source>
</evidence>